<evidence type="ECO:0000313" key="4">
    <source>
        <dbReference type="EMBL" id="MFD1862130.1"/>
    </source>
</evidence>
<sequence length="272" mass="30875">MDKKQELMDVAMHLFSLKGFAQTSVQEIAQAAGISKGAFYKHYESKDSLFIELLKRHQDELTAELAASSFEGATDRKEAFKGKLQLEIKQTLDNKEFFLMVFKDFPKDEASRMMPLFEELRAAQLALTENSLLDVYGNEIQPFLADLVAILEGIKREYFFILIFENRSVDVHRLASFISGSIDAIVGGLSGLEPVLKGRNEIPAPPADPFKAIEDKIRRDLSGKEKLLDTLLLLREEAAKPDRQEFLVEALLAYLEQEPKIAKELFLLKKYI</sequence>
<dbReference type="Proteomes" id="UP001597273">
    <property type="component" value="Unassembled WGS sequence"/>
</dbReference>
<organism evidence="4 5">
    <name type="scientific">Planococcus chinensis</name>
    <dbReference type="NCBI Taxonomy" id="272917"/>
    <lineage>
        <taxon>Bacteria</taxon>
        <taxon>Bacillati</taxon>
        <taxon>Bacillota</taxon>
        <taxon>Bacilli</taxon>
        <taxon>Bacillales</taxon>
        <taxon>Caryophanaceae</taxon>
        <taxon>Planococcus</taxon>
    </lineage>
</organism>
<dbReference type="InterPro" id="IPR009057">
    <property type="entry name" value="Homeodomain-like_sf"/>
</dbReference>
<dbReference type="InterPro" id="IPR001647">
    <property type="entry name" value="HTH_TetR"/>
</dbReference>
<evidence type="ECO:0000256" key="2">
    <source>
        <dbReference type="PROSITE-ProRule" id="PRU00335"/>
    </source>
</evidence>
<feature type="domain" description="HTH tetR-type" evidence="3">
    <location>
        <begin position="1"/>
        <end position="61"/>
    </location>
</feature>
<evidence type="ECO:0000259" key="3">
    <source>
        <dbReference type="PROSITE" id="PS50977"/>
    </source>
</evidence>
<dbReference type="Gene3D" id="1.10.357.10">
    <property type="entry name" value="Tetracycline Repressor, domain 2"/>
    <property type="match status" value="1"/>
</dbReference>
<dbReference type="EMBL" id="JBHUFW010000004">
    <property type="protein sequence ID" value="MFD1862130.1"/>
    <property type="molecule type" value="Genomic_DNA"/>
</dbReference>
<dbReference type="Pfam" id="PF00440">
    <property type="entry name" value="TetR_N"/>
    <property type="match status" value="1"/>
</dbReference>
<gene>
    <name evidence="4" type="ORF">ACFSDB_04270</name>
</gene>
<name>A0ABW4QEV3_9BACL</name>
<comment type="caution">
    <text evidence="4">The sequence shown here is derived from an EMBL/GenBank/DDBJ whole genome shotgun (WGS) entry which is preliminary data.</text>
</comment>
<dbReference type="SUPFAM" id="SSF46689">
    <property type="entry name" value="Homeodomain-like"/>
    <property type="match status" value="1"/>
</dbReference>
<dbReference type="PRINTS" id="PR00455">
    <property type="entry name" value="HTHTETR"/>
</dbReference>
<dbReference type="PANTHER" id="PTHR43479">
    <property type="entry name" value="ACREF/ENVCD OPERON REPRESSOR-RELATED"/>
    <property type="match status" value="1"/>
</dbReference>
<evidence type="ECO:0000313" key="5">
    <source>
        <dbReference type="Proteomes" id="UP001597273"/>
    </source>
</evidence>
<feature type="DNA-binding region" description="H-T-H motif" evidence="2">
    <location>
        <begin position="24"/>
        <end position="43"/>
    </location>
</feature>
<evidence type="ECO:0000256" key="1">
    <source>
        <dbReference type="ARBA" id="ARBA00023125"/>
    </source>
</evidence>
<dbReference type="RefSeq" id="WP_204890823.1">
    <property type="nucleotide sequence ID" value="NZ_JBHUFW010000004.1"/>
</dbReference>
<dbReference type="PROSITE" id="PS50977">
    <property type="entry name" value="HTH_TETR_2"/>
    <property type="match status" value="1"/>
</dbReference>
<keyword evidence="5" id="KW-1185">Reference proteome</keyword>
<protein>
    <submittedName>
        <fullName evidence="4">TetR/AcrR family transcriptional regulator</fullName>
    </submittedName>
</protein>
<dbReference type="PANTHER" id="PTHR43479:SF22">
    <property type="entry name" value="TRANSCRIPTIONAL REGULATOR, TETR FAMILY"/>
    <property type="match status" value="1"/>
</dbReference>
<proteinExistence type="predicted"/>
<dbReference type="InterPro" id="IPR050624">
    <property type="entry name" value="HTH-type_Tx_Regulator"/>
</dbReference>
<accession>A0ABW4QEV3</accession>
<reference evidence="5" key="1">
    <citation type="journal article" date="2019" name="Int. J. Syst. Evol. Microbiol.">
        <title>The Global Catalogue of Microorganisms (GCM) 10K type strain sequencing project: providing services to taxonomists for standard genome sequencing and annotation.</title>
        <authorList>
            <consortium name="The Broad Institute Genomics Platform"/>
            <consortium name="The Broad Institute Genome Sequencing Center for Infectious Disease"/>
            <person name="Wu L."/>
            <person name="Ma J."/>
        </authorList>
    </citation>
    <scope>NUCLEOTIDE SEQUENCE [LARGE SCALE GENOMIC DNA]</scope>
    <source>
        <strain evidence="5">CGMCC 1.15475</strain>
    </source>
</reference>
<keyword evidence="1 2" id="KW-0238">DNA-binding</keyword>